<dbReference type="AlphaFoldDB" id="A0A3N4KAK6"/>
<dbReference type="OrthoDB" id="10514276at2759"/>
<protein>
    <submittedName>
        <fullName evidence="1">Uncharacterized protein</fullName>
    </submittedName>
</protein>
<evidence type="ECO:0000313" key="2">
    <source>
        <dbReference type="Proteomes" id="UP000277580"/>
    </source>
</evidence>
<dbReference type="Proteomes" id="UP000277580">
    <property type="component" value="Unassembled WGS sequence"/>
</dbReference>
<dbReference type="EMBL" id="ML119181">
    <property type="protein sequence ID" value="RPB07503.1"/>
    <property type="molecule type" value="Genomic_DNA"/>
</dbReference>
<organism evidence="1 2">
    <name type="scientific">Morchella conica CCBAS932</name>
    <dbReference type="NCBI Taxonomy" id="1392247"/>
    <lineage>
        <taxon>Eukaryota</taxon>
        <taxon>Fungi</taxon>
        <taxon>Dikarya</taxon>
        <taxon>Ascomycota</taxon>
        <taxon>Pezizomycotina</taxon>
        <taxon>Pezizomycetes</taxon>
        <taxon>Pezizales</taxon>
        <taxon>Morchellaceae</taxon>
        <taxon>Morchella</taxon>
    </lineage>
</organism>
<name>A0A3N4KAK6_9PEZI</name>
<keyword evidence="2" id="KW-1185">Reference proteome</keyword>
<evidence type="ECO:0000313" key="1">
    <source>
        <dbReference type="EMBL" id="RPB07503.1"/>
    </source>
</evidence>
<reference evidence="1 2" key="1">
    <citation type="journal article" date="2018" name="Nat. Ecol. Evol.">
        <title>Pezizomycetes genomes reveal the molecular basis of ectomycorrhizal truffle lifestyle.</title>
        <authorList>
            <person name="Murat C."/>
            <person name="Payen T."/>
            <person name="Noel B."/>
            <person name="Kuo A."/>
            <person name="Morin E."/>
            <person name="Chen J."/>
            <person name="Kohler A."/>
            <person name="Krizsan K."/>
            <person name="Balestrini R."/>
            <person name="Da Silva C."/>
            <person name="Montanini B."/>
            <person name="Hainaut M."/>
            <person name="Levati E."/>
            <person name="Barry K.W."/>
            <person name="Belfiori B."/>
            <person name="Cichocki N."/>
            <person name="Clum A."/>
            <person name="Dockter R.B."/>
            <person name="Fauchery L."/>
            <person name="Guy J."/>
            <person name="Iotti M."/>
            <person name="Le Tacon F."/>
            <person name="Lindquist E.A."/>
            <person name="Lipzen A."/>
            <person name="Malagnac F."/>
            <person name="Mello A."/>
            <person name="Molinier V."/>
            <person name="Miyauchi S."/>
            <person name="Poulain J."/>
            <person name="Riccioni C."/>
            <person name="Rubini A."/>
            <person name="Sitrit Y."/>
            <person name="Splivallo R."/>
            <person name="Traeger S."/>
            <person name="Wang M."/>
            <person name="Zifcakova L."/>
            <person name="Wipf D."/>
            <person name="Zambonelli A."/>
            <person name="Paolocci F."/>
            <person name="Nowrousian M."/>
            <person name="Ottonello S."/>
            <person name="Baldrian P."/>
            <person name="Spatafora J.W."/>
            <person name="Henrissat B."/>
            <person name="Nagy L.G."/>
            <person name="Aury J.M."/>
            <person name="Wincker P."/>
            <person name="Grigoriev I.V."/>
            <person name="Bonfante P."/>
            <person name="Martin F.M."/>
        </authorList>
    </citation>
    <scope>NUCLEOTIDE SEQUENCE [LARGE SCALE GENOMIC DNA]</scope>
    <source>
        <strain evidence="1 2">CCBAS932</strain>
    </source>
</reference>
<proteinExistence type="predicted"/>
<dbReference type="InParanoid" id="A0A3N4KAK6"/>
<gene>
    <name evidence="1" type="ORF">P167DRAFT_579191</name>
</gene>
<accession>A0A3N4KAK6</accession>
<sequence length="507" mass="55823">MLLLLPVKLLEQILDYVAIHDSVQISTTIILASTVPIALSSLVLTCRALYRHLLQTLYRTVAFCAEDYPHCIFNPSLVQHTTTLVVLPADPYKRRNEASAFLGDAVIKRALENFHNIQNLYLLTKFPKTIFEVANSYNLISLTCGDDALKHYIPNQWRLRSLSVQRCPYTCGLGPLLSANSDTLEHLALALVEGFRYGGFSEYEPFPLMPEVRSLNLFGWDVRLITRLAVAIRFDRLHTLQLVADTHRVSPQYRGAVGHSGNYSPEASDIPYHRACAVLELMTDALEELHLIWPQCGLMSYDGPRDHLLPQTIARKCRGLKALTCTSPLVCVRSDIALRIITFNADDLAVIAAGCEGLSDLLIGVRNDDLVQLCGCGTWFIPRSPPPASRPVGHTVTLTACSASAESARSRLGSAQSLESVAVLGAGVPDHKAIGTGFSIGGGKAGLANPRWNICHRWIKPGAPVREVCMDEMRRRMKFPLAGRGAWNDAFKPIGFSSSIWITGVLI</sequence>